<dbReference type="HOGENOM" id="CLU_158115_0_0_1"/>
<accession>H8ZAD3</accession>
<dbReference type="Proteomes" id="UP000054524">
    <property type="component" value="Unassembled WGS sequence"/>
</dbReference>
<organism evidence="2">
    <name type="scientific">Nematocida ausubeli (strain ATCC PRA-371 / ERTm2)</name>
    <name type="common">Nematode killer fungus</name>
    <dbReference type="NCBI Taxonomy" id="1913371"/>
    <lineage>
        <taxon>Eukaryota</taxon>
        <taxon>Fungi</taxon>
        <taxon>Fungi incertae sedis</taxon>
        <taxon>Microsporidia</taxon>
        <taxon>Nematocida</taxon>
    </lineage>
</organism>
<keyword evidence="1" id="KW-0175">Coiled coil</keyword>
<feature type="coiled-coil region" evidence="1">
    <location>
        <begin position="6"/>
        <end position="51"/>
    </location>
</feature>
<reference evidence="3" key="2">
    <citation type="submission" date="2012-10" db="EMBL/GenBank/DDBJ databases">
        <authorList>
            <consortium name="The Broad Institute Genome Sequencing Platform"/>
            <consortium name="The Broad Institute Genome Sequencing Center for Infectious Disease"/>
            <person name="Cuomo C."/>
            <person name="Troemel E."/>
            <person name="Walker B."/>
            <person name="Young S.K."/>
            <person name="Zeng Q."/>
            <person name="Gargeya S."/>
            <person name="Fitzgerald M."/>
            <person name="Haas B."/>
            <person name="Abouelleil A."/>
            <person name="Alvarado L."/>
            <person name="Arachchi H.M."/>
            <person name="Berlin A.M."/>
            <person name="Chapman S.B."/>
            <person name="Goldberg J."/>
            <person name="Griggs A."/>
            <person name="Gujja S."/>
            <person name="Hansen M."/>
            <person name="Howarth C."/>
            <person name="Imamovic A."/>
            <person name="Larimer J."/>
            <person name="McCowan C."/>
            <person name="Murphy C."/>
            <person name="Neiman D."/>
            <person name="Pearson M."/>
            <person name="Priest M."/>
            <person name="Roberts A."/>
            <person name="Saif S."/>
            <person name="Shea T."/>
            <person name="Sisk P."/>
            <person name="Sykes S."/>
            <person name="Wortman J."/>
            <person name="Nusbaum C."/>
            <person name="Birren B."/>
        </authorList>
    </citation>
    <scope>NUCLEOTIDE SEQUENCE</scope>
    <source>
        <strain evidence="3">ERTm6</strain>
    </source>
</reference>
<gene>
    <name evidence="2" type="ORF">NERG_00554</name>
    <name evidence="3" type="ORF">NESG_02437</name>
</gene>
<dbReference type="EMBL" id="AKIJ01000007">
    <property type="protein sequence ID" value="KFG25115.1"/>
    <property type="molecule type" value="Genomic_DNA"/>
</dbReference>
<dbReference type="EMBL" id="JH604633">
    <property type="protein sequence ID" value="EHY66914.1"/>
    <property type="molecule type" value="Genomic_DNA"/>
</dbReference>
<sequence>MNTESIKRLAEEVKKAQELIQEARKEKDVICQKTEERAKEYEQELLRKKKEDVDAYFRSTNEDLARVEEEVIREVKETIADIRSKEKLCEQIADEIVKSVVN</sequence>
<evidence type="ECO:0000313" key="4">
    <source>
        <dbReference type="Proteomes" id="UP000054524"/>
    </source>
</evidence>
<dbReference type="OrthoDB" id="2190708at2759"/>
<evidence type="ECO:0000256" key="1">
    <source>
        <dbReference type="SAM" id="Coils"/>
    </source>
</evidence>
<name>H8ZAD3_NEMA1</name>
<protein>
    <submittedName>
        <fullName evidence="2">Uncharacterized protein</fullName>
    </submittedName>
</protein>
<evidence type="ECO:0000313" key="2">
    <source>
        <dbReference type="EMBL" id="EHY66914.1"/>
    </source>
</evidence>
<proteinExistence type="predicted"/>
<dbReference type="Proteomes" id="UP000005622">
    <property type="component" value="Unassembled WGS sequence"/>
</dbReference>
<reference evidence="2" key="1">
    <citation type="submission" date="2011-03" db="EMBL/GenBank/DDBJ databases">
        <title>The Genome Sequence of Nematocida sp1 strain ERTm2.</title>
        <authorList>
            <consortium name="The Broad Institute Genome Sequencing Platform"/>
            <consortium name="The Broad Institute Genome Sequencing Center for Infectious Disease"/>
            <person name="Cuomo C."/>
            <person name="Troemel E."/>
            <person name="Young S.K."/>
            <person name="Zeng Q."/>
            <person name="Gargeya S."/>
            <person name="Fitzgerald M."/>
            <person name="Haas B."/>
            <person name="Abouelleil A."/>
            <person name="Alvarado L."/>
            <person name="Arachchi H.M."/>
            <person name="Berlin A."/>
            <person name="Brown A."/>
            <person name="Chapman S.B."/>
            <person name="Chen Z."/>
            <person name="Dunbar C."/>
            <person name="Freedman E."/>
            <person name="Gearin G."/>
            <person name="Gellesch M."/>
            <person name="Goldberg J."/>
            <person name="Griggs A."/>
            <person name="Gujja S."/>
            <person name="Heilman E.R."/>
            <person name="Heiman D."/>
            <person name="Howarth C."/>
            <person name="Larson L."/>
            <person name="Lui A."/>
            <person name="MacDonald P.J.P."/>
            <person name="Mehta T."/>
            <person name="Montmayeur A."/>
            <person name="Murphy C."/>
            <person name="Neiman D."/>
            <person name="Pearson M."/>
            <person name="Priest M."/>
            <person name="Roberts A."/>
            <person name="Saif S."/>
            <person name="Shea T."/>
            <person name="Shenoy N."/>
            <person name="Sisk P."/>
            <person name="Stolte C."/>
            <person name="Sykes S."/>
            <person name="White J."/>
            <person name="Yandava C."/>
            <person name="Wortman J."/>
            <person name="Nusbaum C."/>
            <person name="Birren B."/>
        </authorList>
    </citation>
    <scope>NUCLEOTIDE SEQUENCE</scope>
    <source>
        <strain evidence="2">ERTm2</strain>
    </source>
</reference>
<dbReference type="AlphaFoldDB" id="H8ZAD3"/>
<keyword evidence="4" id="KW-1185">Reference proteome</keyword>
<reference evidence="3 4" key="3">
    <citation type="journal article" date="2014" name="Genome Announc.">
        <title>Genome Sequence of the Microsporidian Species Nematocida sp1 Strain ERTm6 (ATCC PRA-372).</title>
        <authorList>
            <person name="Bakowski M.A."/>
            <person name="Priest M."/>
            <person name="Young S."/>
            <person name="Cuomo C.A."/>
            <person name="Troemel E.R."/>
        </authorList>
    </citation>
    <scope>NUCLEOTIDE SEQUENCE [LARGE SCALE GENOMIC DNA]</scope>
    <source>
        <strain evidence="3 4">ERTm6</strain>
    </source>
</reference>
<accession>A0A086IYZ7</accession>
<evidence type="ECO:0000313" key="3">
    <source>
        <dbReference type="EMBL" id="KFG25115.1"/>
    </source>
</evidence>